<dbReference type="AlphaFoldDB" id="A0AAD7GXK4"/>
<feature type="compositionally biased region" description="Basic and acidic residues" evidence="1">
    <location>
        <begin position="49"/>
        <end position="62"/>
    </location>
</feature>
<organism evidence="2 3">
    <name type="scientific">Mycena rosella</name>
    <name type="common">Pink bonnet</name>
    <name type="synonym">Agaricus rosellus</name>
    <dbReference type="NCBI Taxonomy" id="1033263"/>
    <lineage>
        <taxon>Eukaryota</taxon>
        <taxon>Fungi</taxon>
        <taxon>Dikarya</taxon>
        <taxon>Basidiomycota</taxon>
        <taxon>Agaricomycotina</taxon>
        <taxon>Agaricomycetes</taxon>
        <taxon>Agaricomycetidae</taxon>
        <taxon>Agaricales</taxon>
        <taxon>Marasmiineae</taxon>
        <taxon>Mycenaceae</taxon>
        <taxon>Mycena</taxon>
    </lineage>
</organism>
<sequence>MTLYVTKTHTIPILGPPEAGRVMLVFCPVEEENKDASSEEEIAEDDGESSSRESSGEDKMHVDPLAYSTHPILPAPPLLPVAPVAPLPAAPQLPTGGAAPVAAVVTAAQASRDTIAINHETVE</sequence>
<feature type="region of interest" description="Disordered" evidence="1">
    <location>
        <begin position="31"/>
        <end position="67"/>
    </location>
</feature>
<comment type="caution">
    <text evidence="2">The sequence shown here is derived from an EMBL/GenBank/DDBJ whole genome shotgun (WGS) entry which is preliminary data.</text>
</comment>
<evidence type="ECO:0000256" key="1">
    <source>
        <dbReference type="SAM" id="MobiDB-lite"/>
    </source>
</evidence>
<evidence type="ECO:0000313" key="2">
    <source>
        <dbReference type="EMBL" id="KAJ7707382.1"/>
    </source>
</evidence>
<dbReference type="EMBL" id="JARKIE010000005">
    <property type="protein sequence ID" value="KAJ7707382.1"/>
    <property type="molecule type" value="Genomic_DNA"/>
</dbReference>
<evidence type="ECO:0000313" key="3">
    <source>
        <dbReference type="Proteomes" id="UP001221757"/>
    </source>
</evidence>
<name>A0AAD7GXK4_MYCRO</name>
<accession>A0AAD7GXK4</accession>
<reference evidence="2" key="1">
    <citation type="submission" date="2023-03" db="EMBL/GenBank/DDBJ databases">
        <title>Massive genome expansion in bonnet fungi (Mycena s.s.) driven by repeated elements and novel gene families across ecological guilds.</title>
        <authorList>
            <consortium name="Lawrence Berkeley National Laboratory"/>
            <person name="Harder C.B."/>
            <person name="Miyauchi S."/>
            <person name="Viragh M."/>
            <person name="Kuo A."/>
            <person name="Thoen E."/>
            <person name="Andreopoulos B."/>
            <person name="Lu D."/>
            <person name="Skrede I."/>
            <person name="Drula E."/>
            <person name="Henrissat B."/>
            <person name="Morin E."/>
            <person name="Kohler A."/>
            <person name="Barry K."/>
            <person name="LaButti K."/>
            <person name="Morin E."/>
            <person name="Salamov A."/>
            <person name="Lipzen A."/>
            <person name="Mereny Z."/>
            <person name="Hegedus B."/>
            <person name="Baldrian P."/>
            <person name="Stursova M."/>
            <person name="Weitz H."/>
            <person name="Taylor A."/>
            <person name="Grigoriev I.V."/>
            <person name="Nagy L.G."/>
            <person name="Martin F."/>
            <person name="Kauserud H."/>
        </authorList>
    </citation>
    <scope>NUCLEOTIDE SEQUENCE</scope>
    <source>
        <strain evidence="2">CBHHK067</strain>
    </source>
</reference>
<feature type="compositionally biased region" description="Acidic residues" evidence="1">
    <location>
        <begin position="31"/>
        <end position="48"/>
    </location>
</feature>
<keyword evidence="3" id="KW-1185">Reference proteome</keyword>
<proteinExistence type="predicted"/>
<gene>
    <name evidence="2" type="ORF">B0H17DRAFT_1125198</name>
</gene>
<dbReference type="Proteomes" id="UP001221757">
    <property type="component" value="Unassembled WGS sequence"/>
</dbReference>
<protein>
    <submittedName>
        <fullName evidence="2">Uncharacterized protein</fullName>
    </submittedName>
</protein>